<comment type="caution">
    <text evidence="2">The sequence shown here is derived from an EMBL/GenBank/DDBJ whole genome shotgun (WGS) entry which is preliminary data.</text>
</comment>
<protein>
    <recommendedName>
        <fullName evidence="4">Phage protein</fullName>
    </recommendedName>
</protein>
<organism evidence="2 3">
    <name type="scientific">Paenochrobactrum glaciei</name>
    <dbReference type="NCBI Taxonomy" id="486407"/>
    <lineage>
        <taxon>Bacteria</taxon>
        <taxon>Pseudomonadati</taxon>
        <taxon>Pseudomonadota</taxon>
        <taxon>Alphaproteobacteria</taxon>
        <taxon>Hyphomicrobiales</taxon>
        <taxon>Brucellaceae</taxon>
        <taxon>Paenochrobactrum</taxon>
    </lineage>
</organism>
<name>A0ABP3RMY9_9HYPH</name>
<keyword evidence="3" id="KW-1185">Reference proteome</keyword>
<evidence type="ECO:0000313" key="3">
    <source>
        <dbReference type="Proteomes" id="UP001424441"/>
    </source>
</evidence>
<proteinExistence type="predicted"/>
<feature type="region of interest" description="Disordered" evidence="1">
    <location>
        <begin position="134"/>
        <end position="159"/>
    </location>
</feature>
<dbReference type="Proteomes" id="UP001424441">
    <property type="component" value="Unassembled WGS sequence"/>
</dbReference>
<evidence type="ECO:0000313" key="2">
    <source>
        <dbReference type="EMBL" id="GAA0613315.1"/>
    </source>
</evidence>
<dbReference type="EMBL" id="BAAADE010000010">
    <property type="protein sequence ID" value="GAA0613315.1"/>
    <property type="molecule type" value="Genomic_DNA"/>
</dbReference>
<gene>
    <name evidence="2" type="ORF">GCM10008943_30870</name>
</gene>
<feature type="region of interest" description="Disordered" evidence="1">
    <location>
        <begin position="1"/>
        <end position="79"/>
    </location>
</feature>
<evidence type="ECO:0000256" key="1">
    <source>
        <dbReference type="SAM" id="MobiDB-lite"/>
    </source>
</evidence>
<accession>A0ABP3RMY9</accession>
<sequence length="314" mass="34241">MTDENTSGFTAAEEAYFASGGDESTLEAGIGTDVTEQPSDADLSQPAQEQSDQQERDDKGRFVPHGALHAEREEHKKTKAALEEIQRNQAILNDRWNTLLATGKPQQEQPKEEAPPDPAVDIIAYMQWQADQTKQLNEKMAAEERQRQDAAQHQQQEQAIWSTWESSVNQAKAAIPDFDAATGFLAQLRDNQLQAFSSVDPSFSDPQARVAQINAELRQIIVQAKNAGQDPAAAVYQIAKGYGYTVAEAAPDGDKIDKIIQAQAGSKTIAGTNGNAMADPLSAQAILDMPAAEFDAWVQSPANAKRFEKMLQGM</sequence>
<dbReference type="RefSeq" id="WP_343807579.1">
    <property type="nucleotide sequence ID" value="NZ_BAAADE010000010.1"/>
</dbReference>
<evidence type="ECO:0008006" key="4">
    <source>
        <dbReference type="Google" id="ProtNLM"/>
    </source>
</evidence>
<feature type="compositionally biased region" description="Basic and acidic residues" evidence="1">
    <location>
        <begin position="68"/>
        <end position="79"/>
    </location>
</feature>
<reference evidence="3" key="1">
    <citation type="journal article" date="2019" name="Int. J. Syst. Evol. Microbiol.">
        <title>The Global Catalogue of Microorganisms (GCM) 10K type strain sequencing project: providing services to taxonomists for standard genome sequencing and annotation.</title>
        <authorList>
            <consortium name="The Broad Institute Genomics Platform"/>
            <consortium name="The Broad Institute Genome Sequencing Center for Infectious Disease"/>
            <person name="Wu L."/>
            <person name="Ma J."/>
        </authorList>
    </citation>
    <scope>NUCLEOTIDE SEQUENCE [LARGE SCALE GENOMIC DNA]</scope>
    <source>
        <strain evidence="3">JCM 15115</strain>
    </source>
</reference>
<feature type="compositionally biased region" description="Basic and acidic residues" evidence="1">
    <location>
        <begin position="136"/>
        <end position="150"/>
    </location>
</feature>